<evidence type="ECO:0000256" key="11">
    <source>
        <dbReference type="ARBA" id="ARBA00023239"/>
    </source>
</evidence>
<dbReference type="InterPro" id="IPR011249">
    <property type="entry name" value="Metalloenz_LuxS/M16"/>
</dbReference>
<dbReference type="SUPFAM" id="SSF63411">
    <property type="entry name" value="LuxS/MPP-like metallohydrolase"/>
    <property type="match status" value="1"/>
</dbReference>
<keyword evidence="11 15" id="KW-0456">Lyase</keyword>
<evidence type="ECO:0000256" key="8">
    <source>
        <dbReference type="ARBA" id="ARBA00022723"/>
    </source>
</evidence>
<comment type="caution">
    <text evidence="15">The sequence shown here is derived from an EMBL/GenBank/DDBJ whole genome shotgun (WGS) entry which is preliminary data.</text>
</comment>
<evidence type="ECO:0000256" key="7">
    <source>
        <dbReference type="ARBA" id="ARBA00022654"/>
    </source>
</evidence>
<dbReference type="EC" id="4.4.1.21" evidence="5"/>
<comment type="subunit">
    <text evidence="4">Homodimer.</text>
</comment>
<dbReference type="AlphaFoldDB" id="A0A372DNZ7"/>
<reference evidence="15 16" key="1">
    <citation type="submission" date="2018-08" db="EMBL/GenBank/DDBJ databases">
        <title>Lysobacter weifangensis sp. nov., a new member of the family 'Xanthomonadaceae', isolated from soil in a farmland.</title>
        <authorList>
            <person name="Zhao H."/>
        </authorList>
    </citation>
    <scope>NUCLEOTIDE SEQUENCE [LARGE SCALE GENOMIC DNA]</scope>
    <source>
        <strain evidence="15 16">WF-2</strain>
    </source>
</reference>
<comment type="catalytic activity">
    <reaction evidence="1">
        <text>S-(5-deoxy-D-ribos-5-yl)-L-homocysteine = (S)-4,5-dihydroxypentane-2,3-dione + L-homocysteine</text>
        <dbReference type="Rhea" id="RHEA:17753"/>
        <dbReference type="ChEBI" id="CHEBI:29484"/>
        <dbReference type="ChEBI" id="CHEBI:58195"/>
        <dbReference type="ChEBI" id="CHEBI:58199"/>
        <dbReference type="EC" id="4.4.1.21"/>
    </reaction>
</comment>
<accession>A0A372DNZ7</accession>
<keyword evidence="10" id="KW-0408">Iron</keyword>
<organism evidence="15 16">
    <name type="scientific">Cognatiluteimonas weifangensis</name>
    <dbReference type="NCBI Taxonomy" id="2303539"/>
    <lineage>
        <taxon>Bacteria</taxon>
        <taxon>Pseudomonadati</taxon>
        <taxon>Pseudomonadota</taxon>
        <taxon>Gammaproteobacteria</taxon>
        <taxon>Lysobacterales</taxon>
        <taxon>Lysobacteraceae</taxon>
        <taxon>Cognatiluteimonas</taxon>
    </lineage>
</organism>
<comment type="cofactor">
    <cofactor evidence="2">
        <name>Fe cation</name>
        <dbReference type="ChEBI" id="CHEBI:24875"/>
    </cofactor>
</comment>
<dbReference type="InterPro" id="IPR003815">
    <property type="entry name" value="S-ribosylhomocysteinase"/>
</dbReference>
<keyword evidence="16" id="KW-1185">Reference proteome</keyword>
<dbReference type="InterPro" id="IPR037005">
    <property type="entry name" value="LuxS_sf"/>
</dbReference>
<dbReference type="Gene3D" id="3.30.1360.80">
    <property type="entry name" value="S-ribosylhomocysteinase (LuxS)"/>
    <property type="match status" value="1"/>
</dbReference>
<protein>
    <recommendedName>
        <fullName evidence="6">S-ribosylhomocysteine lyase</fullName>
        <ecNumber evidence="5">4.4.1.21</ecNumber>
    </recommendedName>
    <alternativeName>
        <fullName evidence="13">AI-2 synthesis protein</fullName>
    </alternativeName>
    <alternativeName>
        <fullName evidence="14">Autoinducer-2 production protein LuxS</fullName>
    </alternativeName>
</protein>
<evidence type="ECO:0000256" key="2">
    <source>
        <dbReference type="ARBA" id="ARBA00001962"/>
    </source>
</evidence>
<evidence type="ECO:0000256" key="14">
    <source>
        <dbReference type="ARBA" id="ARBA00031777"/>
    </source>
</evidence>
<dbReference type="GO" id="GO:0043768">
    <property type="term" value="F:S-ribosylhomocysteine lyase activity"/>
    <property type="evidence" value="ECO:0007669"/>
    <property type="project" value="UniProtKB-EC"/>
</dbReference>
<dbReference type="PANTHER" id="PTHR35799">
    <property type="entry name" value="S-RIBOSYLHOMOCYSTEINE LYASE"/>
    <property type="match status" value="1"/>
</dbReference>
<evidence type="ECO:0000256" key="6">
    <source>
        <dbReference type="ARBA" id="ARBA00015130"/>
    </source>
</evidence>
<keyword evidence="8" id="KW-0479">Metal-binding</keyword>
<dbReference type="GO" id="GO:0009372">
    <property type="term" value="P:quorum sensing"/>
    <property type="evidence" value="ECO:0007669"/>
    <property type="project" value="UniProtKB-KW"/>
</dbReference>
<dbReference type="PANTHER" id="PTHR35799:SF1">
    <property type="entry name" value="S-RIBOSYLHOMOCYSTEINE LYASE"/>
    <property type="match status" value="1"/>
</dbReference>
<keyword evidence="9" id="KW-0071">Autoinducer synthesis</keyword>
<evidence type="ECO:0000256" key="5">
    <source>
        <dbReference type="ARBA" id="ARBA00012240"/>
    </source>
</evidence>
<evidence type="ECO:0000256" key="3">
    <source>
        <dbReference type="ARBA" id="ARBA00007311"/>
    </source>
</evidence>
<dbReference type="Pfam" id="PF02664">
    <property type="entry name" value="LuxS"/>
    <property type="match status" value="1"/>
</dbReference>
<dbReference type="Proteomes" id="UP000262917">
    <property type="component" value="Unassembled WGS sequence"/>
</dbReference>
<dbReference type="EMBL" id="QVPD01000004">
    <property type="protein sequence ID" value="RFP61300.1"/>
    <property type="molecule type" value="Genomic_DNA"/>
</dbReference>
<proteinExistence type="inferred from homology"/>
<keyword evidence="7" id="KW-0673">Quorum sensing</keyword>
<evidence type="ECO:0000256" key="12">
    <source>
        <dbReference type="ARBA" id="ARBA00024654"/>
    </source>
</evidence>
<comment type="function">
    <text evidence="12">Involved in the synthesis of autoinducer 2 (AI-2) which is secreted by bacteria and is used to communicate both the cell density and the metabolic potential of the environment. The regulation of gene expression in response to changes in cell density is called quorum sensing. Catalyzes the transformation of S-ribosylhomocysteine (RHC) to homocysteine (HC) and 4,5-dihydroxy-2,3-pentadione (DPD).</text>
</comment>
<dbReference type="OrthoDB" id="9788129at2"/>
<name>A0A372DNZ7_9GAMM</name>
<evidence type="ECO:0000256" key="4">
    <source>
        <dbReference type="ARBA" id="ARBA00011738"/>
    </source>
</evidence>
<sequence length="160" mass="17738">MIDHEALGWAPGTVGELDHHLLKAPSVKLRGAHPGPAGDTVYCIDLRLRRPNAGESLGSAESHSLEHFLLEGFQRLLPRHFIGVGVMGCRTGFYLTLHNEGRRARIEDALETILRGVLAATAVPYARIDQCGHWRDHDLARAQAVAREVLERRAAWRDIA</sequence>
<evidence type="ECO:0000313" key="15">
    <source>
        <dbReference type="EMBL" id="RFP61300.1"/>
    </source>
</evidence>
<evidence type="ECO:0000256" key="1">
    <source>
        <dbReference type="ARBA" id="ARBA00000297"/>
    </source>
</evidence>
<dbReference type="GO" id="GO:0005506">
    <property type="term" value="F:iron ion binding"/>
    <property type="evidence" value="ECO:0007669"/>
    <property type="project" value="InterPro"/>
</dbReference>
<evidence type="ECO:0000313" key="16">
    <source>
        <dbReference type="Proteomes" id="UP000262917"/>
    </source>
</evidence>
<evidence type="ECO:0000256" key="10">
    <source>
        <dbReference type="ARBA" id="ARBA00023004"/>
    </source>
</evidence>
<dbReference type="PRINTS" id="PR01487">
    <property type="entry name" value="LUXSPROTEIN"/>
</dbReference>
<evidence type="ECO:0000256" key="13">
    <source>
        <dbReference type="ARBA" id="ARBA00030600"/>
    </source>
</evidence>
<gene>
    <name evidence="15" type="ORF">D0Y53_05490</name>
</gene>
<comment type="similarity">
    <text evidence="3">Belongs to the LuxS family.</text>
</comment>
<evidence type="ECO:0000256" key="9">
    <source>
        <dbReference type="ARBA" id="ARBA00022929"/>
    </source>
</evidence>